<dbReference type="EMBL" id="JAEVHI010000006">
    <property type="protein sequence ID" value="KAG5288804.1"/>
    <property type="molecule type" value="Genomic_DNA"/>
</dbReference>
<organism evidence="1 2">
    <name type="scientific">Ajellomyces capsulatus</name>
    <name type="common">Darling's disease fungus</name>
    <name type="synonym">Histoplasma capsulatum</name>
    <dbReference type="NCBI Taxonomy" id="5037"/>
    <lineage>
        <taxon>Eukaryota</taxon>
        <taxon>Fungi</taxon>
        <taxon>Dikarya</taxon>
        <taxon>Ascomycota</taxon>
        <taxon>Pezizomycotina</taxon>
        <taxon>Eurotiomycetes</taxon>
        <taxon>Eurotiomycetidae</taxon>
        <taxon>Onygenales</taxon>
        <taxon>Ajellomycetaceae</taxon>
        <taxon>Histoplasma</taxon>
    </lineage>
</organism>
<reference evidence="1 2" key="1">
    <citation type="submission" date="2021-01" db="EMBL/GenBank/DDBJ databases">
        <title>Chromosome-level genome assembly of a human fungal pathogen reveals clustering of transcriptionally co-regulated genes.</title>
        <authorList>
            <person name="Voorhies M."/>
            <person name="Cohen S."/>
            <person name="Shea T.P."/>
            <person name="Petrus S."/>
            <person name="Munoz J.F."/>
            <person name="Poplawski S."/>
            <person name="Goldman W.E."/>
            <person name="Michael T."/>
            <person name="Cuomo C.A."/>
            <person name="Sil A."/>
            <person name="Beyhan S."/>
        </authorList>
    </citation>
    <scope>NUCLEOTIDE SEQUENCE [LARGE SCALE GENOMIC DNA]</scope>
    <source>
        <strain evidence="1 2">G184AR</strain>
    </source>
</reference>
<sequence>MGLVSNSNLNGKKSVSRRIFIGVCLKNFLSTRAQQQGNDPERTMVPYLGMLWERGAIEGENHAGSCQNHR</sequence>
<evidence type="ECO:0000313" key="1">
    <source>
        <dbReference type="EMBL" id="KAG5288804.1"/>
    </source>
</evidence>
<evidence type="ECO:0000313" key="2">
    <source>
        <dbReference type="Proteomes" id="UP000670092"/>
    </source>
</evidence>
<protein>
    <submittedName>
        <fullName evidence="1">Uncharacterized protein</fullName>
    </submittedName>
</protein>
<gene>
    <name evidence="1" type="ORF">I7I52_12408</name>
</gene>
<dbReference type="AlphaFoldDB" id="A0A8H7YAF3"/>
<accession>A0A8H7YAF3</accession>
<proteinExistence type="predicted"/>
<name>A0A8H7YAF3_AJECA</name>
<dbReference type="Proteomes" id="UP000670092">
    <property type="component" value="Unassembled WGS sequence"/>
</dbReference>
<comment type="caution">
    <text evidence="1">The sequence shown here is derived from an EMBL/GenBank/DDBJ whole genome shotgun (WGS) entry which is preliminary data.</text>
</comment>
<dbReference type="VEuPathDB" id="FungiDB:I7I52_12408"/>